<feature type="domain" description="Response regulatory" evidence="7">
    <location>
        <begin position="4"/>
        <end position="120"/>
    </location>
</feature>
<evidence type="ECO:0000259" key="6">
    <source>
        <dbReference type="PROSITE" id="PS50043"/>
    </source>
</evidence>
<dbReference type="InterPro" id="IPR039420">
    <property type="entry name" value="WalR-like"/>
</dbReference>
<evidence type="ECO:0000256" key="5">
    <source>
        <dbReference type="PROSITE-ProRule" id="PRU00169"/>
    </source>
</evidence>
<accession>A0A1H3BIV7</accession>
<dbReference type="PANTHER" id="PTHR43214">
    <property type="entry name" value="TWO-COMPONENT RESPONSE REGULATOR"/>
    <property type="match status" value="1"/>
</dbReference>
<dbReference type="InterPro" id="IPR058245">
    <property type="entry name" value="NreC/VraR/RcsB-like_REC"/>
</dbReference>
<dbReference type="PRINTS" id="PR00038">
    <property type="entry name" value="HTHLUXR"/>
</dbReference>
<feature type="modified residue" description="4-aspartylphosphate" evidence="5">
    <location>
        <position position="55"/>
    </location>
</feature>
<dbReference type="SUPFAM" id="SSF46894">
    <property type="entry name" value="C-terminal effector domain of the bipartite response regulators"/>
    <property type="match status" value="1"/>
</dbReference>
<dbReference type="CDD" id="cd17535">
    <property type="entry name" value="REC_NarL-like"/>
    <property type="match status" value="1"/>
</dbReference>
<dbReference type="GO" id="GO:0000160">
    <property type="term" value="P:phosphorelay signal transduction system"/>
    <property type="evidence" value="ECO:0007669"/>
    <property type="project" value="InterPro"/>
</dbReference>
<proteinExistence type="predicted"/>
<dbReference type="AlphaFoldDB" id="A0A1H3BIV7"/>
<dbReference type="GO" id="GO:0003677">
    <property type="term" value="F:DNA binding"/>
    <property type="evidence" value="ECO:0007669"/>
    <property type="project" value="UniProtKB-KW"/>
</dbReference>
<evidence type="ECO:0000256" key="3">
    <source>
        <dbReference type="ARBA" id="ARBA00023125"/>
    </source>
</evidence>
<dbReference type="CDD" id="cd06170">
    <property type="entry name" value="LuxR_C_like"/>
    <property type="match status" value="1"/>
</dbReference>
<dbReference type="STRING" id="1007099.SAMN05216287_2861"/>
<protein>
    <submittedName>
        <fullName evidence="8">Two component transcriptional regulator, LuxR family</fullName>
    </submittedName>
</protein>
<evidence type="ECO:0000256" key="1">
    <source>
        <dbReference type="ARBA" id="ARBA00022553"/>
    </source>
</evidence>
<dbReference type="InterPro" id="IPR000792">
    <property type="entry name" value="Tscrpt_reg_LuxR_C"/>
</dbReference>
<dbReference type="EMBL" id="FNNU01000004">
    <property type="protein sequence ID" value="SDX41882.1"/>
    <property type="molecule type" value="Genomic_DNA"/>
</dbReference>
<feature type="domain" description="HTH luxR-type" evidence="6">
    <location>
        <begin position="143"/>
        <end position="208"/>
    </location>
</feature>
<evidence type="ECO:0000313" key="9">
    <source>
        <dbReference type="Proteomes" id="UP000243778"/>
    </source>
</evidence>
<evidence type="ECO:0000256" key="2">
    <source>
        <dbReference type="ARBA" id="ARBA00023015"/>
    </source>
</evidence>
<dbReference type="Pfam" id="PF00196">
    <property type="entry name" value="GerE"/>
    <property type="match status" value="1"/>
</dbReference>
<gene>
    <name evidence="8" type="ORF">SAMN05216287_2861</name>
</gene>
<evidence type="ECO:0000259" key="7">
    <source>
        <dbReference type="PROSITE" id="PS50110"/>
    </source>
</evidence>
<sequence length="214" mass="23259">MTCRLLLADDHALIRAGVRVMISDLEGYEVVGEAEDGGQAVEMARELEPDIILLDVSMRDVGGLEALQLLTKHAPGCKVLMLSMHTDPETVFQSLQKGAVGYLLKDAAMAELHLALRAVGRGERYLSSAIAQHVIEQALARTPVPPSLMLTQRQIEILRLISRGASTRAIANGLGLSVKTVEAHRSQIMKRLEIHDVPGLVLYAVREGIISPDD</sequence>
<dbReference type="PROSITE" id="PS50110">
    <property type="entry name" value="RESPONSE_REGULATORY"/>
    <property type="match status" value="1"/>
</dbReference>
<keyword evidence="1 5" id="KW-0597">Phosphoprotein</keyword>
<dbReference type="Proteomes" id="UP000243778">
    <property type="component" value="Unassembled WGS sequence"/>
</dbReference>
<evidence type="ECO:0000256" key="4">
    <source>
        <dbReference type="ARBA" id="ARBA00023163"/>
    </source>
</evidence>
<keyword evidence="2" id="KW-0805">Transcription regulation</keyword>
<keyword evidence="3" id="KW-0238">DNA-binding</keyword>
<dbReference type="GO" id="GO:0006355">
    <property type="term" value="P:regulation of DNA-templated transcription"/>
    <property type="evidence" value="ECO:0007669"/>
    <property type="project" value="InterPro"/>
</dbReference>
<name>A0A1H3BIV7_9PSED</name>
<organism evidence="8 9">
    <name type="scientific">Pseudomonas kuykendallii</name>
    <dbReference type="NCBI Taxonomy" id="1007099"/>
    <lineage>
        <taxon>Bacteria</taxon>
        <taxon>Pseudomonadati</taxon>
        <taxon>Pseudomonadota</taxon>
        <taxon>Gammaproteobacteria</taxon>
        <taxon>Pseudomonadales</taxon>
        <taxon>Pseudomonadaceae</taxon>
        <taxon>Pseudomonas</taxon>
    </lineage>
</organism>
<dbReference type="Gene3D" id="3.40.50.2300">
    <property type="match status" value="1"/>
</dbReference>
<dbReference type="SUPFAM" id="SSF52172">
    <property type="entry name" value="CheY-like"/>
    <property type="match status" value="1"/>
</dbReference>
<reference evidence="9" key="1">
    <citation type="submission" date="2016-10" db="EMBL/GenBank/DDBJ databases">
        <authorList>
            <person name="Varghese N."/>
            <person name="Submissions S."/>
        </authorList>
    </citation>
    <scope>NUCLEOTIDE SEQUENCE [LARGE SCALE GENOMIC DNA]</scope>
    <source>
        <strain evidence="9">NRRL B-59562</strain>
    </source>
</reference>
<dbReference type="InterPro" id="IPR016032">
    <property type="entry name" value="Sig_transdc_resp-reg_C-effctor"/>
</dbReference>
<dbReference type="Pfam" id="PF00072">
    <property type="entry name" value="Response_reg"/>
    <property type="match status" value="1"/>
</dbReference>
<dbReference type="PANTHER" id="PTHR43214:SF41">
    <property type="entry name" value="NITRATE_NITRITE RESPONSE REGULATOR PROTEIN NARP"/>
    <property type="match status" value="1"/>
</dbReference>
<dbReference type="SMART" id="SM00448">
    <property type="entry name" value="REC"/>
    <property type="match status" value="1"/>
</dbReference>
<dbReference type="OrthoDB" id="9796655at2"/>
<dbReference type="SMART" id="SM00421">
    <property type="entry name" value="HTH_LUXR"/>
    <property type="match status" value="1"/>
</dbReference>
<keyword evidence="4" id="KW-0804">Transcription</keyword>
<dbReference type="InterPro" id="IPR001789">
    <property type="entry name" value="Sig_transdc_resp-reg_receiver"/>
</dbReference>
<evidence type="ECO:0000313" key="8">
    <source>
        <dbReference type="EMBL" id="SDX41882.1"/>
    </source>
</evidence>
<dbReference type="RefSeq" id="WP_090229449.1">
    <property type="nucleotide sequence ID" value="NZ_FNNU01000004.1"/>
</dbReference>
<dbReference type="PROSITE" id="PS50043">
    <property type="entry name" value="HTH_LUXR_2"/>
    <property type="match status" value="1"/>
</dbReference>
<keyword evidence="9" id="KW-1185">Reference proteome</keyword>
<dbReference type="InterPro" id="IPR011006">
    <property type="entry name" value="CheY-like_superfamily"/>
</dbReference>